<name>A0AAD9UWS1_ACRCE</name>
<feature type="domain" description="EGF-like" evidence="10">
    <location>
        <begin position="777"/>
        <end position="817"/>
    </location>
</feature>
<dbReference type="SMART" id="SM00209">
    <property type="entry name" value="TSP1"/>
    <property type="match status" value="6"/>
</dbReference>
<evidence type="ECO:0000256" key="8">
    <source>
        <dbReference type="SAM" id="MobiDB-lite"/>
    </source>
</evidence>
<feature type="chain" id="PRO_5041982864" evidence="9">
    <location>
        <begin position="21"/>
        <end position="910"/>
    </location>
</feature>
<dbReference type="InterPro" id="IPR000742">
    <property type="entry name" value="EGF"/>
</dbReference>
<comment type="subcellular location">
    <subcellularLocation>
        <location evidence="1">Membrane</location>
        <topology evidence="1">Single-pass membrane protein</topology>
    </subcellularLocation>
</comment>
<keyword evidence="6 7" id="KW-1015">Disulfide bond</keyword>
<dbReference type="InterPro" id="IPR052065">
    <property type="entry name" value="Compl_asym_regulator"/>
</dbReference>
<dbReference type="Pfam" id="PF00024">
    <property type="entry name" value="PAN_1"/>
    <property type="match status" value="1"/>
</dbReference>
<comment type="caution">
    <text evidence="12">The sequence shown here is derived from an EMBL/GenBank/DDBJ whole genome shotgun (WGS) entry which is preliminary data.</text>
</comment>
<feature type="disulfide bond" evidence="7">
    <location>
        <begin position="788"/>
        <end position="805"/>
    </location>
</feature>
<keyword evidence="7" id="KW-0245">EGF-like domain</keyword>
<keyword evidence="5" id="KW-0472">Membrane</keyword>
<evidence type="ECO:0000313" key="12">
    <source>
        <dbReference type="EMBL" id="KAK2552859.1"/>
    </source>
</evidence>
<keyword evidence="9" id="KW-0732">Signal</keyword>
<protein>
    <submittedName>
        <fullName evidence="12">Hemicentin-1</fullName>
    </submittedName>
</protein>
<comment type="caution">
    <text evidence="7">Lacks conserved residue(s) required for the propagation of feature annotation.</text>
</comment>
<dbReference type="GO" id="GO:0016020">
    <property type="term" value="C:membrane"/>
    <property type="evidence" value="ECO:0007669"/>
    <property type="project" value="UniProtKB-SubCell"/>
</dbReference>
<organism evidence="12 13">
    <name type="scientific">Acropora cervicornis</name>
    <name type="common">Staghorn coral</name>
    <dbReference type="NCBI Taxonomy" id="6130"/>
    <lineage>
        <taxon>Eukaryota</taxon>
        <taxon>Metazoa</taxon>
        <taxon>Cnidaria</taxon>
        <taxon>Anthozoa</taxon>
        <taxon>Hexacorallia</taxon>
        <taxon>Scleractinia</taxon>
        <taxon>Astrocoeniina</taxon>
        <taxon>Acroporidae</taxon>
        <taxon>Acropora</taxon>
    </lineage>
</organism>
<feature type="signal peptide" evidence="9">
    <location>
        <begin position="1"/>
        <end position="20"/>
    </location>
</feature>
<evidence type="ECO:0000259" key="11">
    <source>
        <dbReference type="PROSITE" id="PS50948"/>
    </source>
</evidence>
<evidence type="ECO:0000313" key="13">
    <source>
        <dbReference type="Proteomes" id="UP001249851"/>
    </source>
</evidence>
<sequence length="910" mass="98998">MRCKTFIELTIVILLARIFAETASEPRWWSSRRRRHCHAQNCVLGHWSSWSSCSQSCGTAGQSKRTRAILRPASCGATACSTTSEIKACNRFCLNGGTLMRASCYCKGGYQGRCCEQVIGGWTSWGSWYHCSATCGRGTQYRKRSCTKPGGVGCVGNGFEYRSCFLRHCTTALFHFQMEGGPIGLDGDTVRDPVDPGYRPERERAPTRRPTMEGQNVQDPLSNIRTAYCKGAAQRTVGGVLGGNGSNVLKHVALGHSIANGRVLGLLQDMVESTALDQANRLENATQNRVVRTVGGVLGGNGSNVLKRVALAHSIANGPVPGLNRDTVESTALDQTNRLGNATPIPAPVPRVLCRRSKRSSIDKDTLSDDITETTEGGPSLIEPSSLLLNVNGRWDVWSVWSTCSKTCGPGTLTRRRTCSNPPPKHGGKHCKGPSEQAKVCQLKLCAINGRWALWAVWSDCSQTCGAATKTRKRTCTNPPPQHGGNSCKGPSVQTKNCSLSTCPAYVAWGPWSHWITCSKTCGTGSQSRKRTCYGGIAGQGQCSGSDVETRNCNTQNCPVVNGGWSEWSLWSSCSESCGPGTAIRTRRCDSPPPGPGGKCMGLSFESQLCDEGPCPGSRFNFIAGATGATGANALRHVAAGGNSEFAFAIVRMVRDMRSARVWQRARKVATAKPVRTGRLLMKIRKGQSRVIETDLRPTNFAKTIQGKKLTGNVIKEVAVTSVLNCQIECAKESRCLSYNFKATTSKAPSTCYLSDSDRFRSLTNFSKDEEVLYGGIQSTCEEDDTYCGNAEVCIPDYENQNQHCRCRDGYFGKPCIGYEALGCFRESYPLAIPKLIANFRGGIDWHDMTKHVRACAEKVHSHGYHVFGIRFYGECWSGVDSGYDRYGPSGRCLSGVGKNWSNFVYRIKS</sequence>
<reference evidence="12" key="2">
    <citation type="journal article" date="2023" name="Science">
        <title>Genomic signatures of disease resistance in endangered staghorn corals.</title>
        <authorList>
            <person name="Vollmer S.V."/>
            <person name="Selwyn J.D."/>
            <person name="Despard B.A."/>
            <person name="Roesel C.L."/>
        </authorList>
    </citation>
    <scope>NUCLEOTIDE SEQUENCE</scope>
    <source>
        <strain evidence="12">K2</strain>
    </source>
</reference>
<evidence type="ECO:0000256" key="4">
    <source>
        <dbReference type="ARBA" id="ARBA00022989"/>
    </source>
</evidence>
<keyword evidence="13" id="KW-1185">Reference proteome</keyword>
<dbReference type="Pfam" id="PF00090">
    <property type="entry name" value="TSP_1"/>
    <property type="match status" value="6"/>
</dbReference>
<dbReference type="Proteomes" id="UP001249851">
    <property type="component" value="Unassembled WGS sequence"/>
</dbReference>
<evidence type="ECO:0000256" key="1">
    <source>
        <dbReference type="ARBA" id="ARBA00004167"/>
    </source>
</evidence>
<dbReference type="PROSITE" id="PS01186">
    <property type="entry name" value="EGF_2"/>
    <property type="match status" value="1"/>
</dbReference>
<proteinExistence type="predicted"/>
<feature type="region of interest" description="Disordered" evidence="8">
    <location>
        <begin position="198"/>
        <end position="217"/>
    </location>
</feature>
<dbReference type="PROSITE" id="PS50092">
    <property type="entry name" value="TSP1"/>
    <property type="match status" value="4"/>
</dbReference>
<evidence type="ECO:0000256" key="2">
    <source>
        <dbReference type="ARBA" id="ARBA00022692"/>
    </source>
</evidence>
<gene>
    <name evidence="12" type="ORF">P5673_025805</name>
</gene>
<feature type="domain" description="Apple" evidence="11">
    <location>
        <begin position="697"/>
        <end position="781"/>
    </location>
</feature>
<dbReference type="AlphaFoldDB" id="A0AAD9UWS1"/>
<dbReference type="PANTHER" id="PTHR22906">
    <property type="entry name" value="PROPERDIN"/>
    <property type="match status" value="1"/>
</dbReference>
<dbReference type="InterPro" id="IPR003609">
    <property type="entry name" value="Pan_app"/>
</dbReference>
<dbReference type="InterPro" id="IPR000884">
    <property type="entry name" value="TSP1_rpt"/>
</dbReference>
<feature type="disulfide bond" evidence="7">
    <location>
        <begin position="807"/>
        <end position="816"/>
    </location>
</feature>
<dbReference type="Gene3D" id="3.50.4.10">
    <property type="entry name" value="Hepatocyte Growth Factor"/>
    <property type="match status" value="1"/>
</dbReference>
<evidence type="ECO:0000256" key="9">
    <source>
        <dbReference type="SAM" id="SignalP"/>
    </source>
</evidence>
<reference evidence="12" key="1">
    <citation type="journal article" date="2023" name="G3 (Bethesda)">
        <title>Whole genome assembly and annotation of the endangered Caribbean coral Acropora cervicornis.</title>
        <authorList>
            <person name="Selwyn J.D."/>
            <person name="Vollmer S.V."/>
        </authorList>
    </citation>
    <scope>NUCLEOTIDE SEQUENCE</scope>
    <source>
        <strain evidence="12">K2</strain>
    </source>
</reference>
<dbReference type="FunFam" id="2.20.100.10:FF:000001">
    <property type="entry name" value="semaphorin-5A isoform X1"/>
    <property type="match status" value="3"/>
</dbReference>
<dbReference type="InterPro" id="IPR036383">
    <property type="entry name" value="TSP1_rpt_sf"/>
</dbReference>
<dbReference type="PROSITE" id="PS00022">
    <property type="entry name" value="EGF_1"/>
    <property type="match status" value="1"/>
</dbReference>
<dbReference type="FunFam" id="2.20.100.10:FF:000007">
    <property type="entry name" value="Thrombospondin 1"/>
    <property type="match status" value="2"/>
</dbReference>
<evidence type="ECO:0000256" key="5">
    <source>
        <dbReference type="ARBA" id="ARBA00023136"/>
    </source>
</evidence>
<dbReference type="PROSITE" id="PS50026">
    <property type="entry name" value="EGF_3"/>
    <property type="match status" value="1"/>
</dbReference>
<dbReference type="PANTHER" id="PTHR22906:SF21">
    <property type="entry name" value="SEMA DOMAIN-CONTAINING PROTEIN"/>
    <property type="match status" value="1"/>
</dbReference>
<evidence type="ECO:0000259" key="10">
    <source>
        <dbReference type="PROSITE" id="PS50026"/>
    </source>
</evidence>
<keyword evidence="3" id="KW-0677">Repeat</keyword>
<evidence type="ECO:0000256" key="6">
    <source>
        <dbReference type="ARBA" id="ARBA00023157"/>
    </source>
</evidence>
<evidence type="ECO:0000256" key="7">
    <source>
        <dbReference type="PROSITE-ProRule" id="PRU00076"/>
    </source>
</evidence>
<feature type="region of interest" description="Disordered" evidence="8">
    <location>
        <begin position="360"/>
        <end position="379"/>
    </location>
</feature>
<dbReference type="PROSITE" id="PS50948">
    <property type="entry name" value="PAN"/>
    <property type="match status" value="1"/>
</dbReference>
<keyword evidence="2" id="KW-0812">Transmembrane</keyword>
<dbReference type="Gene3D" id="2.20.100.10">
    <property type="entry name" value="Thrombospondin type-1 (TSP1) repeat"/>
    <property type="match status" value="6"/>
</dbReference>
<accession>A0AAD9UWS1</accession>
<dbReference type="PRINTS" id="PR01705">
    <property type="entry name" value="TSP1REPEAT"/>
</dbReference>
<evidence type="ECO:0000256" key="3">
    <source>
        <dbReference type="ARBA" id="ARBA00022737"/>
    </source>
</evidence>
<dbReference type="SUPFAM" id="SSF82895">
    <property type="entry name" value="TSP-1 type 1 repeat"/>
    <property type="match status" value="6"/>
</dbReference>
<dbReference type="EMBL" id="JARQWQ010000082">
    <property type="protein sequence ID" value="KAK2552859.1"/>
    <property type="molecule type" value="Genomic_DNA"/>
</dbReference>
<keyword evidence="4" id="KW-1133">Transmembrane helix</keyword>